<proteinExistence type="predicted"/>
<keyword evidence="5 7" id="KW-0472">Membrane</keyword>
<evidence type="ECO:0000256" key="7">
    <source>
        <dbReference type="SAM" id="Phobius"/>
    </source>
</evidence>
<dbReference type="SUPFAM" id="SSF103473">
    <property type="entry name" value="MFS general substrate transporter"/>
    <property type="match status" value="1"/>
</dbReference>
<evidence type="ECO:0000256" key="3">
    <source>
        <dbReference type="ARBA" id="ARBA00022692"/>
    </source>
</evidence>
<protein>
    <submittedName>
        <fullName evidence="8">MFS transporter</fullName>
    </submittedName>
</protein>
<feature type="compositionally biased region" description="Basic and acidic residues" evidence="6">
    <location>
        <begin position="18"/>
        <end position="30"/>
    </location>
</feature>
<feature type="transmembrane region" description="Helical" evidence="7">
    <location>
        <begin position="378"/>
        <end position="398"/>
    </location>
</feature>
<evidence type="ECO:0000256" key="4">
    <source>
        <dbReference type="ARBA" id="ARBA00022989"/>
    </source>
</evidence>
<feature type="transmembrane region" description="Helical" evidence="7">
    <location>
        <begin position="410"/>
        <end position="430"/>
    </location>
</feature>
<name>A0A179GYS1_PURLI</name>
<evidence type="ECO:0000313" key="8">
    <source>
        <dbReference type="EMBL" id="OAQ82420.1"/>
    </source>
</evidence>
<accession>A0A179GYS1</accession>
<sequence>MATSGPPEAKTAEAAPLPDEKSQTDHHEGEEQGIELGTGRPSYTKEEVQRVIYKLDRHLLPLLFVLYSLSVLDRSNLGNARIAGMEQDIDISGRRYDWLGTAFYIAYVLSQWLCVGWQVIPPHIWVAFCVFSWGLVSTLQAVCTSWAGLMISRVFLGIMESCYGPGVTLYLSYFYPREVVGLRIGIFLSGAAAASTYGGVLAYGISQARGSIAPWRILFIVEGVPTCLLAFVAFFFIPDGPSTAKFLTPREREIAIDLSLQQPGDRSGIKGLQKKQALQAILDYRSYLPAIMYFGSNVAFSSLPLFIPTIISQMGAFTTVQSQGLSAPPYIACLITIIACALISDRLKIRGPFIIGAAVSAAVGYAVLATTSSVAPRYFGLFLATQMFVCIAIILAWVSNTHATDSRRAVALAILATGGQCGPMVGTNIFPVKDKPFYRRGMWVSCACSLIVAVAAALQMMVLWQSNRKLERERAARAAAGGNTNDQADNPYSDENFRYVL</sequence>
<feature type="transmembrane region" description="Helical" evidence="7">
    <location>
        <begin position="217"/>
        <end position="237"/>
    </location>
</feature>
<feature type="transmembrane region" description="Helical" evidence="7">
    <location>
        <begin position="154"/>
        <end position="175"/>
    </location>
</feature>
<evidence type="ECO:0000256" key="2">
    <source>
        <dbReference type="ARBA" id="ARBA00022448"/>
    </source>
</evidence>
<keyword evidence="4 7" id="KW-1133">Transmembrane helix</keyword>
<dbReference type="Pfam" id="PF07690">
    <property type="entry name" value="MFS_1"/>
    <property type="match status" value="1"/>
</dbReference>
<evidence type="ECO:0000256" key="1">
    <source>
        <dbReference type="ARBA" id="ARBA00004141"/>
    </source>
</evidence>
<evidence type="ECO:0000313" key="9">
    <source>
        <dbReference type="Proteomes" id="UP000078240"/>
    </source>
</evidence>
<dbReference type="PANTHER" id="PTHR43791">
    <property type="entry name" value="PERMEASE-RELATED"/>
    <property type="match status" value="1"/>
</dbReference>
<dbReference type="InterPro" id="IPR036259">
    <property type="entry name" value="MFS_trans_sf"/>
</dbReference>
<feature type="transmembrane region" description="Helical" evidence="7">
    <location>
        <begin position="351"/>
        <end position="372"/>
    </location>
</feature>
<dbReference type="Proteomes" id="UP000078240">
    <property type="component" value="Unassembled WGS sequence"/>
</dbReference>
<keyword evidence="2" id="KW-0813">Transport</keyword>
<feature type="transmembrane region" description="Helical" evidence="7">
    <location>
        <begin position="327"/>
        <end position="344"/>
    </location>
</feature>
<feature type="transmembrane region" description="Helical" evidence="7">
    <location>
        <begin position="98"/>
        <end position="118"/>
    </location>
</feature>
<organism evidence="8 9">
    <name type="scientific">Purpureocillium lilacinum</name>
    <name type="common">Paecilomyces lilacinus</name>
    <dbReference type="NCBI Taxonomy" id="33203"/>
    <lineage>
        <taxon>Eukaryota</taxon>
        <taxon>Fungi</taxon>
        <taxon>Dikarya</taxon>
        <taxon>Ascomycota</taxon>
        <taxon>Pezizomycotina</taxon>
        <taxon>Sordariomycetes</taxon>
        <taxon>Hypocreomycetidae</taxon>
        <taxon>Hypocreales</taxon>
        <taxon>Ophiocordycipitaceae</taxon>
        <taxon>Purpureocillium</taxon>
    </lineage>
</organism>
<comment type="subcellular location">
    <subcellularLocation>
        <location evidence="1">Membrane</location>
        <topology evidence="1">Multi-pass membrane protein</topology>
    </subcellularLocation>
</comment>
<dbReference type="AlphaFoldDB" id="A0A179GYS1"/>
<comment type="caution">
    <text evidence="8">The sequence shown here is derived from an EMBL/GenBank/DDBJ whole genome shotgun (WGS) entry which is preliminary data.</text>
</comment>
<dbReference type="EMBL" id="LSBH01000003">
    <property type="protein sequence ID" value="OAQ82420.1"/>
    <property type="molecule type" value="Genomic_DNA"/>
</dbReference>
<dbReference type="PANTHER" id="PTHR43791:SF36">
    <property type="entry name" value="TRANSPORTER, PUTATIVE (AFU_ORTHOLOGUE AFUA_6G08340)-RELATED"/>
    <property type="match status" value="1"/>
</dbReference>
<dbReference type="FunFam" id="1.20.1250.20:FF:000018">
    <property type="entry name" value="MFS transporter permease"/>
    <property type="match status" value="1"/>
</dbReference>
<keyword evidence="3 7" id="KW-0812">Transmembrane</keyword>
<evidence type="ECO:0000256" key="6">
    <source>
        <dbReference type="SAM" id="MobiDB-lite"/>
    </source>
</evidence>
<feature type="region of interest" description="Disordered" evidence="6">
    <location>
        <begin position="475"/>
        <end position="495"/>
    </location>
</feature>
<dbReference type="FunFam" id="1.20.1250.20:FF:000013">
    <property type="entry name" value="MFS general substrate transporter"/>
    <property type="match status" value="1"/>
</dbReference>
<dbReference type="InterPro" id="IPR011701">
    <property type="entry name" value="MFS"/>
</dbReference>
<dbReference type="GO" id="GO:0016020">
    <property type="term" value="C:membrane"/>
    <property type="evidence" value="ECO:0007669"/>
    <property type="project" value="UniProtKB-SubCell"/>
</dbReference>
<dbReference type="Gene3D" id="1.20.1250.20">
    <property type="entry name" value="MFS general substrate transporter like domains"/>
    <property type="match status" value="2"/>
</dbReference>
<dbReference type="GO" id="GO:0022857">
    <property type="term" value="F:transmembrane transporter activity"/>
    <property type="evidence" value="ECO:0007669"/>
    <property type="project" value="InterPro"/>
</dbReference>
<evidence type="ECO:0000256" key="5">
    <source>
        <dbReference type="ARBA" id="ARBA00023136"/>
    </source>
</evidence>
<reference evidence="8 9" key="1">
    <citation type="submission" date="2016-01" db="EMBL/GenBank/DDBJ databases">
        <title>Biosynthesis of antibiotic leucinostatins and their inhibition on Phytophthora in bio-control Purpureocillium lilacinum.</title>
        <authorList>
            <person name="Wang G."/>
            <person name="Liu Z."/>
            <person name="Lin R."/>
            <person name="Li E."/>
            <person name="Mao Z."/>
            <person name="Ling J."/>
            <person name="Yin W."/>
            <person name="Xie B."/>
        </authorList>
    </citation>
    <scope>NUCLEOTIDE SEQUENCE [LARGE SCALE GENOMIC DNA]</scope>
    <source>
        <strain evidence="8">PLBJ-1</strain>
    </source>
</reference>
<gene>
    <name evidence="8" type="ORF">VFPBJ_05004</name>
</gene>
<feature type="transmembrane region" description="Helical" evidence="7">
    <location>
        <begin position="124"/>
        <end position="147"/>
    </location>
</feature>
<feature type="transmembrane region" description="Helical" evidence="7">
    <location>
        <begin position="181"/>
        <end position="205"/>
    </location>
</feature>
<feature type="transmembrane region" description="Helical" evidence="7">
    <location>
        <begin position="442"/>
        <end position="464"/>
    </location>
</feature>
<feature type="region of interest" description="Disordered" evidence="6">
    <location>
        <begin position="1"/>
        <end position="39"/>
    </location>
</feature>